<evidence type="ECO:0000256" key="6">
    <source>
        <dbReference type="ARBA" id="ARBA00023125"/>
    </source>
</evidence>
<keyword evidence="2" id="KW-0963">Cytoplasm</keyword>
<evidence type="ECO:0000256" key="7">
    <source>
        <dbReference type="ARBA" id="ARBA00023163"/>
    </source>
</evidence>
<dbReference type="SMART" id="SM00448">
    <property type="entry name" value="REC"/>
    <property type="match status" value="1"/>
</dbReference>
<keyword evidence="5" id="KW-0805">Transcription regulation</keyword>
<dbReference type="AlphaFoldDB" id="A0A917M8I8"/>
<dbReference type="GO" id="GO:0006355">
    <property type="term" value="P:regulation of DNA-templated transcription"/>
    <property type="evidence" value="ECO:0007669"/>
    <property type="project" value="InterPro"/>
</dbReference>
<dbReference type="Pfam" id="PF00486">
    <property type="entry name" value="Trans_reg_C"/>
    <property type="match status" value="1"/>
</dbReference>
<dbReference type="GO" id="GO:0000976">
    <property type="term" value="F:transcription cis-regulatory region binding"/>
    <property type="evidence" value="ECO:0007669"/>
    <property type="project" value="TreeGrafter"/>
</dbReference>
<protein>
    <submittedName>
        <fullName evidence="12">DNA-binding response regulator</fullName>
    </submittedName>
</protein>
<keyword evidence="7" id="KW-0804">Transcription</keyword>
<dbReference type="Gene3D" id="1.10.10.10">
    <property type="entry name" value="Winged helix-like DNA-binding domain superfamily/Winged helix DNA-binding domain"/>
    <property type="match status" value="1"/>
</dbReference>
<dbReference type="CDD" id="cd00383">
    <property type="entry name" value="trans_reg_C"/>
    <property type="match status" value="1"/>
</dbReference>
<dbReference type="InterPro" id="IPR058124">
    <property type="entry name" value="CpxR-like_REC"/>
</dbReference>
<evidence type="ECO:0000256" key="8">
    <source>
        <dbReference type="PROSITE-ProRule" id="PRU00169"/>
    </source>
</evidence>
<feature type="modified residue" description="4-aspartylphosphate" evidence="8">
    <location>
        <position position="52"/>
    </location>
</feature>
<evidence type="ECO:0000256" key="5">
    <source>
        <dbReference type="ARBA" id="ARBA00023015"/>
    </source>
</evidence>
<evidence type="ECO:0000256" key="1">
    <source>
        <dbReference type="ARBA" id="ARBA00004496"/>
    </source>
</evidence>
<evidence type="ECO:0000256" key="4">
    <source>
        <dbReference type="ARBA" id="ARBA00023012"/>
    </source>
</evidence>
<dbReference type="Gene3D" id="3.40.50.2300">
    <property type="match status" value="1"/>
</dbReference>
<dbReference type="SMART" id="SM00862">
    <property type="entry name" value="Trans_reg_C"/>
    <property type="match status" value="1"/>
</dbReference>
<dbReference type="FunFam" id="3.40.50.2300:FF:000001">
    <property type="entry name" value="DNA-binding response regulator PhoB"/>
    <property type="match status" value="1"/>
</dbReference>
<reference evidence="12" key="2">
    <citation type="submission" date="2020-09" db="EMBL/GenBank/DDBJ databases">
        <authorList>
            <person name="Sun Q."/>
            <person name="Zhou Y."/>
        </authorList>
    </citation>
    <scope>NUCLEOTIDE SEQUENCE</scope>
    <source>
        <strain evidence="12">CGMCC 1.12997</strain>
    </source>
</reference>
<evidence type="ECO:0000259" key="10">
    <source>
        <dbReference type="PROSITE" id="PS50110"/>
    </source>
</evidence>
<dbReference type="RefSeq" id="WP_188554708.1">
    <property type="nucleotide sequence ID" value="NZ_BMGT01000003.1"/>
</dbReference>
<dbReference type="Proteomes" id="UP000647241">
    <property type="component" value="Unassembled WGS sequence"/>
</dbReference>
<dbReference type="InterPro" id="IPR001789">
    <property type="entry name" value="Sig_transdc_resp-reg_receiver"/>
</dbReference>
<dbReference type="PROSITE" id="PS50110">
    <property type="entry name" value="RESPONSE_REGULATORY"/>
    <property type="match status" value="1"/>
</dbReference>
<dbReference type="Pfam" id="PF00072">
    <property type="entry name" value="Response_reg"/>
    <property type="match status" value="1"/>
</dbReference>
<proteinExistence type="predicted"/>
<dbReference type="InterPro" id="IPR039420">
    <property type="entry name" value="WalR-like"/>
</dbReference>
<dbReference type="InterPro" id="IPR036388">
    <property type="entry name" value="WH-like_DNA-bd_sf"/>
</dbReference>
<comment type="caution">
    <text evidence="12">The sequence shown here is derived from an EMBL/GenBank/DDBJ whole genome shotgun (WGS) entry which is preliminary data.</text>
</comment>
<dbReference type="Gene3D" id="6.10.250.690">
    <property type="match status" value="1"/>
</dbReference>
<dbReference type="PANTHER" id="PTHR48111:SF39">
    <property type="entry name" value="TRANSCRIPTIONAL REGULATORY PROTEIN CPXR"/>
    <property type="match status" value="1"/>
</dbReference>
<sequence>MSSLLIIDDDVELCTLLTERLAEEGFLLHAVHNGREGLERALTGAYSLVILDVMLPRMGGMEVLSELRMRSSIPVLMLTARGDDIDRIIGLEVGADDYLPKPFNPRELVARIKAILRRLDERRAGSNSFTAGDITIDTAQREAWVAGKPVSLTTVEFALLEALVRNPGRALTRDYLTDTALGRKQGAFDRSIDVHISNLRKKLDSHGDTERIKTIRGSGYLLASRSAEEL</sequence>
<dbReference type="GO" id="GO:0000156">
    <property type="term" value="F:phosphorelay response regulator activity"/>
    <property type="evidence" value="ECO:0007669"/>
    <property type="project" value="TreeGrafter"/>
</dbReference>
<organism evidence="12 13">
    <name type="scientific">Edaphobacter dinghuensis</name>
    <dbReference type="NCBI Taxonomy" id="1560005"/>
    <lineage>
        <taxon>Bacteria</taxon>
        <taxon>Pseudomonadati</taxon>
        <taxon>Acidobacteriota</taxon>
        <taxon>Terriglobia</taxon>
        <taxon>Terriglobales</taxon>
        <taxon>Acidobacteriaceae</taxon>
        <taxon>Edaphobacter</taxon>
    </lineage>
</organism>
<evidence type="ECO:0000256" key="3">
    <source>
        <dbReference type="ARBA" id="ARBA00022553"/>
    </source>
</evidence>
<evidence type="ECO:0000313" key="13">
    <source>
        <dbReference type="Proteomes" id="UP000647241"/>
    </source>
</evidence>
<dbReference type="PANTHER" id="PTHR48111">
    <property type="entry name" value="REGULATOR OF RPOS"/>
    <property type="match status" value="1"/>
</dbReference>
<dbReference type="EMBL" id="BMGT01000003">
    <property type="protein sequence ID" value="GGG81988.1"/>
    <property type="molecule type" value="Genomic_DNA"/>
</dbReference>
<dbReference type="InterPro" id="IPR016032">
    <property type="entry name" value="Sig_transdc_resp-reg_C-effctor"/>
</dbReference>
<keyword evidence="3 8" id="KW-0597">Phosphoprotein</keyword>
<feature type="domain" description="OmpR/PhoB-type" evidence="11">
    <location>
        <begin position="126"/>
        <end position="224"/>
    </location>
</feature>
<dbReference type="SUPFAM" id="SSF46894">
    <property type="entry name" value="C-terminal effector domain of the bipartite response regulators"/>
    <property type="match status" value="1"/>
</dbReference>
<gene>
    <name evidence="12" type="primary">cpxR</name>
    <name evidence="12" type="ORF">GCM10011585_26860</name>
</gene>
<keyword evidence="4" id="KW-0902">Two-component regulatory system</keyword>
<name>A0A917M8I8_9BACT</name>
<feature type="DNA-binding region" description="OmpR/PhoB-type" evidence="9">
    <location>
        <begin position="126"/>
        <end position="224"/>
    </location>
</feature>
<comment type="subcellular location">
    <subcellularLocation>
        <location evidence="1">Cytoplasm</location>
    </subcellularLocation>
</comment>
<dbReference type="CDD" id="cd17623">
    <property type="entry name" value="REC_OmpR_CpxR"/>
    <property type="match status" value="1"/>
</dbReference>
<evidence type="ECO:0000259" key="11">
    <source>
        <dbReference type="PROSITE" id="PS51755"/>
    </source>
</evidence>
<keyword evidence="6 9" id="KW-0238">DNA-binding</keyword>
<reference evidence="12" key="1">
    <citation type="journal article" date="2014" name="Int. J. Syst. Evol. Microbiol.">
        <title>Complete genome sequence of Corynebacterium casei LMG S-19264T (=DSM 44701T), isolated from a smear-ripened cheese.</title>
        <authorList>
            <consortium name="US DOE Joint Genome Institute (JGI-PGF)"/>
            <person name="Walter F."/>
            <person name="Albersmeier A."/>
            <person name="Kalinowski J."/>
            <person name="Ruckert C."/>
        </authorList>
    </citation>
    <scope>NUCLEOTIDE SEQUENCE</scope>
    <source>
        <strain evidence="12">CGMCC 1.12997</strain>
    </source>
</reference>
<evidence type="ECO:0000256" key="2">
    <source>
        <dbReference type="ARBA" id="ARBA00022490"/>
    </source>
</evidence>
<evidence type="ECO:0000256" key="9">
    <source>
        <dbReference type="PROSITE-ProRule" id="PRU01091"/>
    </source>
</evidence>
<dbReference type="InterPro" id="IPR001867">
    <property type="entry name" value="OmpR/PhoB-type_DNA-bd"/>
</dbReference>
<dbReference type="PROSITE" id="PS51755">
    <property type="entry name" value="OMPR_PHOB"/>
    <property type="match status" value="1"/>
</dbReference>
<evidence type="ECO:0000313" key="12">
    <source>
        <dbReference type="EMBL" id="GGG81988.1"/>
    </source>
</evidence>
<dbReference type="InterPro" id="IPR011006">
    <property type="entry name" value="CheY-like_superfamily"/>
</dbReference>
<dbReference type="GO" id="GO:0005829">
    <property type="term" value="C:cytosol"/>
    <property type="evidence" value="ECO:0007669"/>
    <property type="project" value="TreeGrafter"/>
</dbReference>
<dbReference type="SUPFAM" id="SSF52172">
    <property type="entry name" value="CheY-like"/>
    <property type="match status" value="1"/>
</dbReference>
<keyword evidence="13" id="KW-1185">Reference proteome</keyword>
<feature type="domain" description="Response regulatory" evidence="10">
    <location>
        <begin position="3"/>
        <end position="116"/>
    </location>
</feature>
<dbReference type="GO" id="GO:0032993">
    <property type="term" value="C:protein-DNA complex"/>
    <property type="evidence" value="ECO:0007669"/>
    <property type="project" value="TreeGrafter"/>
</dbReference>
<accession>A0A917M8I8</accession>